<name>B2A4U5_NATTJ</name>
<evidence type="ECO:0000313" key="3">
    <source>
        <dbReference type="EMBL" id="ACB83867.1"/>
    </source>
</evidence>
<dbReference type="SUPFAM" id="SSF55031">
    <property type="entry name" value="Bacterial exopeptidase dimerisation domain"/>
    <property type="match status" value="1"/>
</dbReference>
<dbReference type="EMBL" id="CP001034">
    <property type="protein sequence ID" value="ACB83867.1"/>
    <property type="molecule type" value="Genomic_DNA"/>
</dbReference>
<feature type="binding site" evidence="1">
    <location>
        <position position="394"/>
    </location>
    <ligand>
        <name>Mn(2+)</name>
        <dbReference type="ChEBI" id="CHEBI:29035"/>
        <label>2</label>
    </ligand>
</feature>
<dbReference type="KEGG" id="nth:Nther_0269"/>
<dbReference type="HOGENOM" id="CLU_023257_0_1_9"/>
<reference evidence="3 4" key="1">
    <citation type="submission" date="2008-04" db="EMBL/GenBank/DDBJ databases">
        <title>Complete sequence of chromosome of Natranaerobius thermophilus JW/NM-WN-LF.</title>
        <authorList>
            <consortium name="US DOE Joint Genome Institute"/>
            <person name="Copeland A."/>
            <person name="Lucas S."/>
            <person name="Lapidus A."/>
            <person name="Glavina del Rio T."/>
            <person name="Dalin E."/>
            <person name="Tice H."/>
            <person name="Bruce D."/>
            <person name="Goodwin L."/>
            <person name="Pitluck S."/>
            <person name="Chertkov O."/>
            <person name="Brettin T."/>
            <person name="Detter J.C."/>
            <person name="Han C."/>
            <person name="Kuske C.R."/>
            <person name="Schmutz J."/>
            <person name="Larimer F."/>
            <person name="Land M."/>
            <person name="Hauser L."/>
            <person name="Kyrpides N."/>
            <person name="Lykidis A."/>
            <person name="Mesbah N.M."/>
            <person name="Wiegel J."/>
        </authorList>
    </citation>
    <scope>NUCLEOTIDE SEQUENCE [LARGE SCALE GENOMIC DNA]</scope>
    <source>
        <strain evidence="4">ATCC BAA-1301 / DSM 18059 / JW/NM-WN-LF</strain>
    </source>
</reference>
<feature type="binding site" evidence="1">
    <location>
        <position position="171"/>
    </location>
    <ligand>
        <name>Mn(2+)</name>
        <dbReference type="ChEBI" id="CHEBI:29035"/>
        <label>2</label>
    </ligand>
</feature>
<keyword evidence="4" id="KW-1185">Reference proteome</keyword>
<dbReference type="Gene3D" id="3.30.70.360">
    <property type="match status" value="1"/>
</dbReference>
<dbReference type="Gene3D" id="3.40.630.10">
    <property type="entry name" value="Zn peptidases"/>
    <property type="match status" value="1"/>
</dbReference>
<feature type="binding site" evidence="1">
    <location>
        <position position="195"/>
    </location>
    <ligand>
        <name>Mn(2+)</name>
        <dbReference type="ChEBI" id="CHEBI:29035"/>
        <label>2</label>
    </ligand>
</feature>
<dbReference type="PANTHER" id="PTHR11014:SF63">
    <property type="entry name" value="METALLOPEPTIDASE, PUTATIVE (AFU_ORTHOLOGUE AFUA_6G09600)-RELATED"/>
    <property type="match status" value="1"/>
</dbReference>
<proteinExistence type="predicted"/>
<protein>
    <submittedName>
        <fullName evidence="3">Amidohydrolase</fullName>
        <ecNumber evidence="3">3.5.1.32</ecNumber>
    </submittedName>
</protein>
<feature type="binding site" evidence="1">
    <location>
        <position position="137"/>
    </location>
    <ligand>
        <name>Mn(2+)</name>
        <dbReference type="ChEBI" id="CHEBI:29035"/>
        <label>2</label>
    </ligand>
</feature>
<dbReference type="InterPro" id="IPR002933">
    <property type="entry name" value="Peptidase_M20"/>
</dbReference>
<organism evidence="3 4">
    <name type="scientific">Natranaerobius thermophilus (strain ATCC BAA-1301 / DSM 18059 / JW/NM-WN-LF)</name>
    <dbReference type="NCBI Taxonomy" id="457570"/>
    <lineage>
        <taxon>Bacteria</taxon>
        <taxon>Bacillati</taxon>
        <taxon>Bacillota</taxon>
        <taxon>Clostridia</taxon>
        <taxon>Natranaerobiales</taxon>
        <taxon>Natranaerobiaceae</taxon>
        <taxon>Natranaerobius</taxon>
    </lineage>
</organism>
<dbReference type="SUPFAM" id="SSF53187">
    <property type="entry name" value="Zn-dependent exopeptidases"/>
    <property type="match status" value="1"/>
</dbReference>
<dbReference type="GO" id="GO:0046872">
    <property type="term" value="F:metal ion binding"/>
    <property type="evidence" value="ECO:0007669"/>
    <property type="project" value="UniProtKB-KW"/>
</dbReference>
<dbReference type="InterPro" id="IPR017439">
    <property type="entry name" value="Amidohydrolase"/>
</dbReference>
<keyword evidence="1" id="KW-0464">Manganese</keyword>
<sequence>MTLNLQSILHEAKEMEQEIVNFRRIFHENPELGLEEHVTSDKVMEELKQLNLDEVIKIGTKESVIEELSLLNETIKDTHGPTGVLGVIKGQAGPGPTVLLRADMDALVVNESTDEDHIPYSKGFSSKNDRVMHACGHDAHTAMLLGAAKILSKFKDKLSGTIKFIFQPDEERGCGAKIMCKEGIMEDVDAVFGIHVWKTVDSGKVMIHQGPTMASVDNFWININGGGGHSSSPHETKDPILASSEMVNSIYRMHDRELNSVNASLVTVEQIESKADWGVIPSSAQLRGTIRTFSESDRNYIIKRMTDLCNVTSQFHNLECSFESLNVFPPLNNNREMAILAQDTVSDLLGEEKIETGDPIMSGEDFSYYLKESPGAFIFLGNYNEDKGIIHPHHNPKFDIDEDILHKGTALYISLALKFLNNQ</sequence>
<evidence type="ECO:0000256" key="1">
    <source>
        <dbReference type="PIRSR" id="PIRSR005962-1"/>
    </source>
</evidence>
<accession>B2A4U5</accession>
<dbReference type="Proteomes" id="UP000001683">
    <property type="component" value="Chromosome"/>
</dbReference>
<comment type="cofactor">
    <cofactor evidence="1">
        <name>Mn(2+)</name>
        <dbReference type="ChEBI" id="CHEBI:29035"/>
    </cofactor>
    <text evidence="1">The Mn(2+) ion enhances activity.</text>
</comment>
<reference evidence="3 4" key="2">
    <citation type="journal article" date="2011" name="J. Bacteriol.">
        <title>Complete genome sequence of the anaerobic, halophilic alkalithermophile Natranaerobius thermophilus JW/NM-WN-LF.</title>
        <authorList>
            <person name="Zhao B."/>
            <person name="Mesbah N.M."/>
            <person name="Dalin E."/>
            <person name="Goodwin L."/>
            <person name="Nolan M."/>
            <person name="Pitluck S."/>
            <person name="Chertkov O."/>
            <person name="Brettin T.S."/>
            <person name="Han J."/>
            <person name="Larimer F.W."/>
            <person name="Land M.L."/>
            <person name="Hauser L."/>
            <person name="Kyrpides N."/>
            <person name="Wiegel J."/>
        </authorList>
    </citation>
    <scope>NUCLEOTIDE SEQUENCE [LARGE SCALE GENOMIC DNA]</scope>
    <source>
        <strain evidence="4">ATCC BAA-1301 / DSM 18059 / JW/NM-WN-LF</strain>
    </source>
</reference>
<dbReference type="EC" id="3.5.1.32" evidence="3"/>
<feature type="binding site" evidence="1">
    <location>
        <position position="135"/>
    </location>
    <ligand>
        <name>Mn(2+)</name>
        <dbReference type="ChEBI" id="CHEBI:29035"/>
        <label>2</label>
    </ligand>
</feature>
<evidence type="ECO:0000313" key="4">
    <source>
        <dbReference type="Proteomes" id="UP000001683"/>
    </source>
</evidence>
<dbReference type="eggNOG" id="COG1473">
    <property type="taxonomic scope" value="Bacteria"/>
</dbReference>
<evidence type="ECO:0000259" key="2">
    <source>
        <dbReference type="Pfam" id="PF07687"/>
    </source>
</evidence>
<dbReference type="InterPro" id="IPR011650">
    <property type="entry name" value="Peptidase_M20_dimer"/>
</dbReference>
<dbReference type="GO" id="GO:0047980">
    <property type="term" value="F:hippurate hydrolase activity"/>
    <property type="evidence" value="ECO:0007669"/>
    <property type="project" value="UniProtKB-EC"/>
</dbReference>
<keyword evidence="3" id="KW-0378">Hydrolase</keyword>
<gene>
    <name evidence="3" type="ordered locus">Nther_0269</name>
</gene>
<dbReference type="PANTHER" id="PTHR11014">
    <property type="entry name" value="PEPTIDASE M20 FAMILY MEMBER"/>
    <property type="match status" value="1"/>
</dbReference>
<dbReference type="RefSeq" id="WP_012446755.1">
    <property type="nucleotide sequence ID" value="NC_010718.1"/>
</dbReference>
<dbReference type="NCBIfam" id="TIGR01891">
    <property type="entry name" value="amidohydrolases"/>
    <property type="match status" value="1"/>
</dbReference>
<dbReference type="Pfam" id="PF07687">
    <property type="entry name" value="M20_dimer"/>
    <property type="match status" value="1"/>
</dbReference>
<dbReference type="Pfam" id="PF01546">
    <property type="entry name" value="Peptidase_M20"/>
    <property type="match status" value="1"/>
</dbReference>
<keyword evidence="1" id="KW-0479">Metal-binding</keyword>
<dbReference type="PIRSF" id="PIRSF005962">
    <property type="entry name" value="Pept_M20D_amidohydro"/>
    <property type="match status" value="1"/>
</dbReference>
<dbReference type="InParanoid" id="B2A4U5"/>
<dbReference type="InterPro" id="IPR036264">
    <property type="entry name" value="Bact_exopeptidase_dim_dom"/>
</dbReference>
<feature type="domain" description="Peptidase M20 dimerisation" evidence="2">
    <location>
        <begin position="218"/>
        <end position="310"/>
    </location>
</feature>
<dbReference type="AlphaFoldDB" id="B2A4U5"/>